<evidence type="ECO:0000313" key="3">
    <source>
        <dbReference type="Proteomes" id="UP001363010"/>
    </source>
</evidence>
<dbReference type="Pfam" id="PF05656">
    <property type="entry name" value="DUF805"/>
    <property type="match status" value="1"/>
</dbReference>
<dbReference type="PANTHER" id="PTHR34980:SF3">
    <property type="entry name" value="BLR8105 PROTEIN"/>
    <property type="match status" value="1"/>
</dbReference>
<evidence type="ECO:0000313" key="2">
    <source>
        <dbReference type="EMBL" id="MEJ8824347.1"/>
    </source>
</evidence>
<dbReference type="RefSeq" id="WP_340365381.1">
    <property type="nucleotide sequence ID" value="NZ_JBBKZV010000013.1"/>
</dbReference>
<accession>A0ABU8W4Q5</accession>
<comment type="caution">
    <text evidence="2">The sequence shown here is derived from an EMBL/GenBank/DDBJ whole genome shotgun (WGS) entry which is preliminary data.</text>
</comment>
<organism evidence="2 3">
    <name type="scientific">Variovorax humicola</name>
    <dbReference type="NCBI Taxonomy" id="1769758"/>
    <lineage>
        <taxon>Bacteria</taxon>
        <taxon>Pseudomonadati</taxon>
        <taxon>Pseudomonadota</taxon>
        <taxon>Betaproteobacteria</taxon>
        <taxon>Burkholderiales</taxon>
        <taxon>Comamonadaceae</taxon>
        <taxon>Variovorax</taxon>
    </lineage>
</organism>
<keyword evidence="1" id="KW-1133">Transmembrane helix</keyword>
<reference evidence="2 3" key="1">
    <citation type="submission" date="2024-03" db="EMBL/GenBank/DDBJ databases">
        <title>Novel species of the genus Variovorax.</title>
        <authorList>
            <person name="Liu Q."/>
            <person name="Xin Y.-H."/>
        </authorList>
    </citation>
    <scope>NUCLEOTIDE SEQUENCE [LARGE SCALE GENOMIC DNA]</scope>
    <source>
        <strain evidence="2 3">KACC 18501</strain>
    </source>
</reference>
<keyword evidence="1" id="KW-0472">Membrane</keyword>
<feature type="transmembrane region" description="Helical" evidence="1">
    <location>
        <begin position="42"/>
        <end position="63"/>
    </location>
</feature>
<keyword evidence="1" id="KW-0812">Transmembrane</keyword>
<gene>
    <name evidence="2" type="ORF">WKW80_20290</name>
</gene>
<dbReference type="Proteomes" id="UP001363010">
    <property type="component" value="Unassembled WGS sequence"/>
</dbReference>
<sequence length="181" mass="19514">MSEAVNPYAAPTAVVADRYGDDETYQPVKLFSAEGRIGRLRFLAYLFYSYLILAVAIGVIGGVLGSLGFSGLGSLLTLLMLIPYFVFYVFTGIRRSHDMNWSGWTVLLALIPLVGLVWVFNPGTAGSNRFGAPPTPNPLSVKIGGLLFPIVFVLIGILAAIALPAYQDYTQRAKAAQVVKP</sequence>
<keyword evidence="3" id="KW-1185">Reference proteome</keyword>
<dbReference type="InterPro" id="IPR008523">
    <property type="entry name" value="DUF805"/>
</dbReference>
<dbReference type="EMBL" id="JBBKZV010000013">
    <property type="protein sequence ID" value="MEJ8824347.1"/>
    <property type="molecule type" value="Genomic_DNA"/>
</dbReference>
<evidence type="ECO:0000256" key="1">
    <source>
        <dbReference type="SAM" id="Phobius"/>
    </source>
</evidence>
<feature type="transmembrane region" description="Helical" evidence="1">
    <location>
        <begin position="69"/>
        <end position="90"/>
    </location>
</feature>
<dbReference type="SUPFAM" id="SSF54523">
    <property type="entry name" value="Pili subunits"/>
    <property type="match status" value="1"/>
</dbReference>
<name>A0ABU8W4Q5_9BURK</name>
<dbReference type="PANTHER" id="PTHR34980">
    <property type="entry name" value="INNER MEMBRANE PROTEIN-RELATED-RELATED"/>
    <property type="match status" value="1"/>
</dbReference>
<proteinExistence type="predicted"/>
<dbReference type="Gene3D" id="3.30.700.10">
    <property type="entry name" value="Glycoprotein, Type 4 Pilin"/>
    <property type="match status" value="1"/>
</dbReference>
<feature type="transmembrane region" description="Helical" evidence="1">
    <location>
        <begin position="102"/>
        <end position="121"/>
    </location>
</feature>
<protein>
    <submittedName>
        <fullName evidence="2">DUF805 domain-containing protein</fullName>
    </submittedName>
</protein>
<dbReference type="InterPro" id="IPR045584">
    <property type="entry name" value="Pilin-like"/>
</dbReference>
<feature type="transmembrane region" description="Helical" evidence="1">
    <location>
        <begin position="141"/>
        <end position="166"/>
    </location>
</feature>